<accession>A0ACB9CDJ1</accession>
<evidence type="ECO:0000313" key="2">
    <source>
        <dbReference type="Proteomes" id="UP001056120"/>
    </source>
</evidence>
<comment type="caution">
    <text evidence="1">The sequence shown here is derived from an EMBL/GenBank/DDBJ whole genome shotgun (WGS) entry which is preliminary data.</text>
</comment>
<dbReference type="Proteomes" id="UP001056120">
    <property type="component" value="Linkage Group LG21"/>
</dbReference>
<sequence>MAVSVRSEEKKEVVEDDSHSNKHNIPSPEERPSSKCKKYGKFLKDLLSNKKKLEEVSKVSLSEHCSVVVQNKLPEKLGDSGRFTIPCHLGILPLHHALADLGASINLMPYSLYKQLDLGKLQPRHMSIALVDRSVKYPREIVENILVKVGKFVFPVDFVILDMEVDEGSVEDVGKHSHFVCMLDSFMDYHKDSDLYELEVGETAPKLEEPSVWAVELEKLLEEPDEYGDEVPDDLLEMMAEFDEIIGKPPSVGMTEEIVEEPDNPGESLEVVTIVKPIPEPLSCTVVHSERASVDPTPSSSTPRSRPPRKRTRASTDSSRLRIMQTPSVGMFKSDNLLGYMFHIIFGPGRYKLWWKDLNATCKMSSLFGSRMVVVMYRTGRPRRMKAIPFRIKEKPPDRLGVALDLAREIVGNEVPGMFYIGFGHWNKSLAIREGCGGFLRDTQRPYNMAGYFSSSSRYARSSPPSFAVFFVLSVLNLHSGGTNASITL</sequence>
<gene>
    <name evidence="1" type="ORF">L1987_63444</name>
</gene>
<evidence type="ECO:0000313" key="1">
    <source>
        <dbReference type="EMBL" id="KAI3732243.1"/>
    </source>
</evidence>
<keyword evidence="2" id="KW-1185">Reference proteome</keyword>
<dbReference type="EMBL" id="CM042038">
    <property type="protein sequence ID" value="KAI3732243.1"/>
    <property type="molecule type" value="Genomic_DNA"/>
</dbReference>
<proteinExistence type="predicted"/>
<reference evidence="1 2" key="2">
    <citation type="journal article" date="2022" name="Mol. Ecol. Resour.">
        <title>The genomes of chicory, endive, great burdock and yacon provide insights into Asteraceae paleo-polyploidization history and plant inulin production.</title>
        <authorList>
            <person name="Fan W."/>
            <person name="Wang S."/>
            <person name="Wang H."/>
            <person name="Wang A."/>
            <person name="Jiang F."/>
            <person name="Liu H."/>
            <person name="Zhao H."/>
            <person name="Xu D."/>
            <person name="Zhang Y."/>
        </authorList>
    </citation>
    <scope>NUCLEOTIDE SEQUENCE [LARGE SCALE GENOMIC DNA]</scope>
    <source>
        <strain evidence="2">cv. Yunnan</strain>
        <tissue evidence="1">Leaves</tissue>
    </source>
</reference>
<organism evidence="1 2">
    <name type="scientific">Smallanthus sonchifolius</name>
    <dbReference type="NCBI Taxonomy" id="185202"/>
    <lineage>
        <taxon>Eukaryota</taxon>
        <taxon>Viridiplantae</taxon>
        <taxon>Streptophyta</taxon>
        <taxon>Embryophyta</taxon>
        <taxon>Tracheophyta</taxon>
        <taxon>Spermatophyta</taxon>
        <taxon>Magnoliopsida</taxon>
        <taxon>eudicotyledons</taxon>
        <taxon>Gunneridae</taxon>
        <taxon>Pentapetalae</taxon>
        <taxon>asterids</taxon>
        <taxon>campanulids</taxon>
        <taxon>Asterales</taxon>
        <taxon>Asteraceae</taxon>
        <taxon>Asteroideae</taxon>
        <taxon>Heliantheae alliance</taxon>
        <taxon>Millerieae</taxon>
        <taxon>Smallanthus</taxon>
    </lineage>
</organism>
<reference evidence="2" key="1">
    <citation type="journal article" date="2022" name="Mol. Ecol. Resour.">
        <title>The genomes of chicory, endive, great burdock and yacon provide insights into Asteraceae palaeo-polyploidization history and plant inulin production.</title>
        <authorList>
            <person name="Fan W."/>
            <person name="Wang S."/>
            <person name="Wang H."/>
            <person name="Wang A."/>
            <person name="Jiang F."/>
            <person name="Liu H."/>
            <person name="Zhao H."/>
            <person name="Xu D."/>
            <person name="Zhang Y."/>
        </authorList>
    </citation>
    <scope>NUCLEOTIDE SEQUENCE [LARGE SCALE GENOMIC DNA]</scope>
    <source>
        <strain evidence="2">cv. Yunnan</strain>
    </source>
</reference>
<protein>
    <submittedName>
        <fullName evidence="1">Uncharacterized protein</fullName>
    </submittedName>
</protein>
<name>A0ACB9CDJ1_9ASTR</name>